<reference evidence="2 3" key="1">
    <citation type="submission" date="2018-12" db="EMBL/GenBank/DDBJ databases">
        <title>Genome Sequence of Candidatus Viridilinea halotolerans isolated from saline sulfide-rich spring.</title>
        <authorList>
            <person name="Grouzdev D.S."/>
            <person name="Burganskaya E.I."/>
            <person name="Krutkina M.S."/>
            <person name="Sukhacheva M.V."/>
            <person name="Gorlenko V.M."/>
        </authorList>
    </citation>
    <scope>NUCLEOTIDE SEQUENCE [LARGE SCALE GENOMIC DNA]</scope>
    <source>
        <strain evidence="2">Chok-6</strain>
    </source>
</reference>
<dbReference type="AlphaFoldDB" id="A0A426TZ59"/>
<proteinExistence type="predicted"/>
<gene>
    <name evidence="2" type="ORF">EI684_11610</name>
</gene>
<feature type="transmembrane region" description="Helical" evidence="1">
    <location>
        <begin position="95"/>
        <end position="116"/>
    </location>
</feature>
<feature type="transmembrane region" description="Helical" evidence="1">
    <location>
        <begin position="65"/>
        <end position="83"/>
    </location>
</feature>
<dbReference type="Pfam" id="PF13367">
    <property type="entry name" value="PrsW-protease"/>
    <property type="match status" value="1"/>
</dbReference>
<feature type="transmembrane region" description="Helical" evidence="1">
    <location>
        <begin position="200"/>
        <end position="220"/>
    </location>
</feature>
<dbReference type="GO" id="GO:0006508">
    <property type="term" value="P:proteolysis"/>
    <property type="evidence" value="ECO:0007669"/>
    <property type="project" value="UniProtKB-KW"/>
</dbReference>
<dbReference type="PANTHER" id="PTHR36844">
    <property type="entry name" value="PROTEASE PRSW"/>
    <property type="match status" value="1"/>
</dbReference>
<keyword evidence="1" id="KW-1133">Transmembrane helix</keyword>
<feature type="transmembrane region" description="Helical" evidence="1">
    <location>
        <begin position="264"/>
        <end position="284"/>
    </location>
</feature>
<dbReference type="InterPro" id="IPR026898">
    <property type="entry name" value="PrsW"/>
</dbReference>
<evidence type="ECO:0000256" key="1">
    <source>
        <dbReference type="SAM" id="Phobius"/>
    </source>
</evidence>
<dbReference type="PANTHER" id="PTHR36844:SF1">
    <property type="entry name" value="PROTEASE PRSW"/>
    <property type="match status" value="1"/>
</dbReference>
<feature type="transmembrane region" description="Helical" evidence="1">
    <location>
        <begin position="232"/>
        <end position="252"/>
    </location>
</feature>
<dbReference type="EMBL" id="RSAS01000450">
    <property type="protein sequence ID" value="RRR71448.1"/>
    <property type="molecule type" value="Genomic_DNA"/>
</dbReference>
<feature type="transmembrane region" description="Helical" evidence="1">
    <location>
        <begin position="296"/>
        <end position="318"/>
    </location>
</feature>
<keyword evidence="1" id="KW-0812">Transmembrane</keyword>
<keyword evidence="2" id="KW-0378">Hydrolase</keyword>
<feature type="transmembrane region" description="Helical" evidence="1">
    <location>
        <begin position="167"/>
        <end position="188"/>
    </location>
</feature>
<keyword evidence="1" id="KW-0472">Membrane</keyword>
<sequence length="328" mass="36122">MWAWENMVLPENVSQIPFMKKDKDITCCICHQRLDPPYNLLGGRAYCDHHYAVVNRPHPSFWRAALLQLLGMALLAGLVAWLAETFVGPLAGMPLLVASLLLAIVPSALWLIFFYQQDRLEPEPTQKVAAVFLLAALLTDVLGRRIVYDWYQVNLWAPTDTLTSLLASILIIAVAAQLIIYVAMRVLVYDSPEFDERMDGIIYGTVAGLGVATVTNLHFVLGSGGVALGPGVIQTVTTALAQASFGGLQGWFMAEARFEHKPVWWVPLGFLIAVVSNGVFSWLIGEVSATGLQVEAWRSLLFGMLVAIFAFLLLAGLMQRSHAVTLRR</sequence>
<protein>
    <submittedName>
        <fullName evidence="2">PrsW family intramembrane metalloprotease</fullName>
    </submittedName>
</protein>
<keyword evidence="2" id="KW-0482">Metalloprotease</keyword>
<keyword evidence="2" id="KW-0645">Protease</keyword>
<feature type="transmembrane region" description="Helical" evidence="1">
    <location>
        <begin position="128"/>
        <end position="147"/>
    </location>
</feature>
<accession>A0A426TZ59</accession>
<evidence type="ECO:0000313" key="2">
    <source>
        <dbReference type="EMBL" id="RRR71448.1"/>
    </source>
</evidence>
<dbReference type="GO" id="GO:0008237">
    <property type="term" value="F:metallopeptidase activity"/>
    <property type="evidence" value="ECO:0007669"/>
    <property type="project" value="UniProtKB-KW"/>
</dbReference>
<comment type="caution">
    <text evidence="2">The sequence shown here is derived from an EMBL/GenBank/DDBJ whole genome shotgun (WGS) entry which is preliminary data.</text>
</comment>
<dbReference type="Proteomes" id="UP000280307">
    <property type="component" value="Unassembled WGS sequence"/>
</dbReference>
<evidence type="ECO:0000313" key="3">
    <source>
        <dbReference type="Proteomes" id="UP000280307"/>
    </source>
</evidence>
<name>A0A426TZ59_9CHLR</name>
<organism evidence="2 3">
    <name type="scientific">Candidatus Viridilinea halotolerans</name>
    <dbReference type="NCBI Taxonomy" id="2491704"/>
    <lineage>
        <taxon>Bacteria</taxon>
        <taxon>Bacillati</taxon>
        <taxon>Chloroflexota</taxon>
        <taxon>Chloroflexia</taxon>
        <taxon>Chloroflexales</taxon>
        <taxon>Chloroflexineae</taxon>
        <taxon>Oscillochloridaceae</taxon>
        <taxon>Candidatus Viridilinea</taxon>
    </lineage>
</organism>